<reference evidence="2 3" key="1">
    <citation type="submission" date="2024-09" db="EMBL/GenBank/DDBJ databases">
        <title>Floridaenema gen nov. (Aerosakkonemataceae, Aerosakkonematales ord. nov., Cyanobacteria) from benthic tropical and subtropical fresh waters, with the description of four new species.</title>
        <authorList>
            <person name="Moretto J.A."/>
            <person name="Berthold D.E."/>
            <person name="Lefler F.W."/>
            <person name="Huang I.-S."/>
            <person name="Laughinghouse H. IV."/>
        </authorList>
    </citation>
    <scope>NUCLEOTIDE SEQUENCE [LARGE SCALE GENOMIC DNA]</scope>
    <source>
        <strain evidence="2 3">BLCC-F50</strain>
    </source>
</reference>
<protein>
    <submittedName>
        <fullName evidence="2">DUF4255 domain-containing protein</fullName>
    </submittedName>
</protein>
<gene>
    <name evidence="2" type="ORF">ACE1CI_02250</name>
</gene>
<dbReference type="Pfam" id="PF14065">
    <property type="entry name" value="Pvc16_N"/>
    <property type="match status" value="1"/>
</dbReference>
<dbReference type="RefSeq" id="WP_413261419.1">
    <property type="nucleotide sequence ID" value="NZ_JBHFNR010000016.1"/>
</dbReference>
<evidence type="ECO:0000313" key="2">
    <source>
        <dbReference type="EMBL" id="MFB2891743.1"/>
    </source>
</evidence>
<proteinExistence type="predicted"/>
<accession>A0ABV4XJ61</accession>
<sequence>MSNYLAIATVTATLQRTLQAAIQVDLPGAKVTTVRPDGSGSKTPEVGVNIYMYQAIPNPAWRNADLRNRRPKGDLIKQAQAGLDLYFLMTFYGNEVELEPQRLLGSTLRTLVDQPILTAEIIRETVSHPSFKYLADSTLEQQAERVTIVPLNMTTEELSKIWSVFFQTPYTLSFACQGGVVLIEGYRPSGRGLPLRTAQFFTAPNQAIIEQVSSENGFNQPILANSNLMIRGKQLSGDEPQANGNFPQRRGATQVKIGEAKVTPQRVSETEIRLELSSLPEPEKNAVRAGVQALQIIYSIVPKRISTEPERAIGSNVVPFVLCPTIQEIRVLEVSDNGDDSYSAEVVVQIDLIVGQQQQVFLMLNERLAENPAAYIFAAKLRNADTNLVVFSISDFKPGEYLVRVQVDGAESPLEWDKNVESQTFGQYTGPSLAIGLNALTLG</sequence>
<dbReference type="EMBL" id="JBHFNR010000016">
    <property type="protein sequence ID" value="MFB2891743.1"/>
    <property type="molecule type" value="Genomic_DNA"/>
</dbReference>
<evidence type="ECO:0000313" key="3">
    <source>
        <dbReference type="Proteomes" id="UP001576784"/>
    </source>
</evidence>
<keyword evidence="3" id="KW-1185">Reference proteome</keyword>
<comment type="caution">
    <text evidence="2">The sequence shown here is derived from an EMBL/GenBank/DDBJ whole genome shotgun (WGS) entry which is preliminary data.</text>
</comment>
<dbReference type="InterPro" id="IPR025351">
    <property type="entry name" value="Pvc16_N"/>
</dbReference>
<evidence type="ECO:0000259" key="1">
    <source>
        <dbReference type="Pfam" id="PF14065"/>
    </source>
</evidence>
<name>A0ABV4XJ61_9CYAN</name>
<organism evidence="2 3">
    <name type="scientific">Floridaenema flaviceps BLCC-F50</name>
    <dbReference type="NCBI Taxonomy" id="3153642"/>
    <lineage>
        <taxon>Bacteria</taxon>
        <taxon>Bacillati</taxon>
        <taxon>Cyanobacteriota</taxon>
        <taxon>Cyanophyceae</taxon>
        <taxon>Oscillatoriophycideae</taxon>
        <taxon>Aerosakkonematales</taxon>
        <taxon>Aerosakkonemataceae</taxon>
        <taxon>Floridanema</taxon>
        <taxon>Floridanema flaviceps</taxon>
    </lineage>
</organism>
<dbReference type="Proteomes" id="UP001576784">
    <property type="component" value="Unassembled WGS sequence"/>
</dbReference>
<feature type="domain" description="Pvc16 N-terminal" evidence="1">
    <location>
        <begin position="9"/>
        <end position="195"/>
    </location>
</feature>